<proteinExistence type="predicted"/>
<dbReference type="Proteomes" id="UP000750711">
    <property type="component" value="Unassembled WGS sequence"/>
</dbReference>
<evidence type="ECO:0000259" key="1">
    <source>
        <dbReference type="Pfam" id="PF14226"/>
    </source>
</evidence>
<dbReference type="AlphaFoldDB" id="A0A9P8LCW8"/>
<gene>
    <name evidence="2" type="ORF">GP486_003615</name>
</gene>
<comment type="caution">
    <text evidence="2">The sequence shown here is derived from an EMBL/GenBank/DDBJ whole genome shotgun (WGS) entry which is preliminary data.</text>
</comment>
<reference evidence="2" key="1">
    <citation type="submission" date="2021-03" db="EMBL/GenBank/DDBJ databases">
        <title>Comparative genomics and phylogenomic investigation of the class Geoglossomycetes provide insights into ecological specialization and systematics.</title>
        <authorList>
            <person name="Melie T."/>
            <person name="Pirro S."/>
            <person name="Miller A.N."/>
            <person name="Quandt A."/>
        </authorList>
    </citation>
    <scope>NUCLEOTIDE SEQUENCE</scope>
    <source>
        <strain evidence="2">CAQ_001_2017</strain>
    </source>
</reference>
<dbReference type="Gene3D" id="2.60.120.330">
    <property type="entry name" value="B-lactam Antibiotic, Isopenicillin N Synthase, Chain"/>
    <property type="match status" value="1"/>
</dbReference>
<evidence type="ECO:0000313" key="3">
    <source>
        <dbReference type="Proteomes" id="UP000750711"/>
    </source>
</evidence>
<protein>
    <recommendedName>
        <fullName evidence="1">Non-haem dioxygenase N-terminal domain-containing protein</fullName>
    </recommendedName>
</protein>
<evidence type="ECO:0000313" key="2">
    <source>
        <dbReference type="EMBL" id="KAH0559867.1"/>
    </source>
</evidence>
<dbReference type="Pfam" id="PF14226">
    <property type="entry name" value="DIOX_N"/>
    <property type="match status" value="1"/>
</dbReference>
<dbReference type="InterPro" id="IPR027443">
    <property type="entry name" value="IPNS-like_sf"/>
</dbReference>
<name>A0A9P8LCW8_9PEZI</name>
<keyword evidence="3" id="KW-1185">Reference proteome</keyword>
<sequence length="146" mass="16395">MSSFTEIPILDLSLARSPDTKPRFLKSLRHALLEVGFLYIKNAGIEDDLVNDVIEQGKAFFDLPMEAKLEIEMKNVHELNSFRANSEPDSRRIGVSKLIFLRTTLFGLQISLSTATYLLQINGQTPSEEDTESTLLIYILAHLSPA</sequence>
<organism evidence="2 3">
    <name type="scientific">Trichoglossum hirsutum</name>
    <dbReference type="NCBI Taxonomy" id="265104"/>
    <lineage>
        <taxon>Eukaryota</taxon>
        <taxon>Fungi</taxon>
        <taxon>Dikarya</taxon>
        <taxon>Ascomycota</taxon>
        <taxon>Pezizomycotina</taxon>
        <taxon>Geoglossomycetes</taxon>
        <taxon>Geoglossales</taxon>
        <taxon>Geoglossaceae</taxon>
        <taxon>Trichoglossum</taxon>
    </lineage>
</organism>
<dbReference type="EMBL" id="JAGHQM010000503">
    <property type="protein sequence ID" value="KAH0559867.1"/>
    <property type="molecule type" value="Genomic_DNA"/>
</dbReference>
<dbReference type="SUPFAM" id="SSF51197">
    <property type="entry name" value="Clavaminate synthase-like"/>
    <property type="match status" value="1"/>
</dbReference>
<feature type="domain" description="Non-haem dioxygenase N-terminal" evidence="1">
    <location>
        <begin position="7"/>
        <end position="77"/>
    </location>
</feature>
<accession>A0A9P8LCW8</accession>
<dbReference type="InterPro" id="IPR026992">
    <property type="entry name" value="DIOX_N"/>
</dbReference>